<protein>
    <submittedName>
        <fullName evidence="1">Uncharacterized protein</fullName>
    </submittedName>
</protein>
<evidence type="ECO:0000313" key="1">
    <source>
        <dbReference type="EMBL" id="EFN80848.1"/>
    </source>
</evidence>
<dbReference type="Proteomes" id="UP000008237">
    <property type="component" value="Unassembled WGS sequence"/>
</dbReference>
<dbReference type="EMBL" id="GL450531">
    <property type="protein sequence ID" value="EFN80848.1"/>
    <property type="molecule type" value="Genomic_DNA"/>
</dbReference>
<name>E2BTU9_HARSA</name>
<dbReference type="AlphaFoldDB" id="E2BTU9"/>
<accession>E2BTU9</accession>
<sequence length="115" mass="12862">MAYHIFRQIEHQAAALFALDSDRTHGTLLNFMGIKIQQKLHNFPKEQRCDAAKVMYGLMNGLRCHCGDNLSLVSADQFGSYIEIPGGDIRVPLGYVGVLAPLLRDLPVCCIKFVR</sequence>
<organism evidence="2">
    <name type="scientific">Harpegnathos saltator</name>
    <name type="common">Jerdon's jumping ant</name>
    <dbReference type="NCBI Taxonomy" id="610380"/>
    <lineage>
        <taxon>Eukaryota</taxon>
        <taxon>Metazoa</taxon>
        <taxon>Ecdysozoa</taxon>
        <taxon>Arthropoda</taxon>
        <taxon>Hexapoda</taxon>
        <taxon>Insecta</taxon>
        <taxon>Pterygota</taxon>
        <taxon>Neoptera</taxon>
        <taxon>Endopterygota</taxon>
        <taxon>Hymenoptera</taxon>
        <taxon>Apocrita</taxon>
        <taxon>Aculeata</taxon>
        <taxon>Formicoidea</taxon>
        <taxon>Formicidae</taxon>
        <taxon>Ponerinae</taxon>
        <taxon>Ponerini</taxon>
        <taxon>Harpegnathos</taxon>
    </lineage>
</organism>
<dbReference type="STRING" id="610380.E2BTU9"/>
<dbReference type="InParanoid" id="E2BTU9"/>
<keyword evidence="2" id="KW-1185">Reference proteome</keyword>
<reference evidence="1 2" key="1">
    <citation type="journal article" date="2010" name="Science">
        <title>Genomic comparison of the ants Camponotus floridanus and Harpegnathos saltator.</title>
        <authorList>
            <person name="Bonasio R."/>
            <person name="Zhang G."/>
            <person name="Ye C."/>
            <person name="Mutti N.S."/>
            <person name="Fang X."/>
            <person name="Qin N."/>
            <person name="Donahue G."/>
            <person name="Yang P."/>
            <person name="Li Q."/>
            <person name="Li C."/>
            <person name="Zhang P."/>
            <person name="Huang Z."/>
            <person name="Berger S.L."/>
            <person name="Reinberg D."/>
            <person name="Wang J."/>
            <person name="Liebig J."/>
        </authorList>
    </citation>
    <scope>NUCLEOTIDE SEQUENCE [LARGE SCALE GENOMIC DNA]</scope>
    <source>
        <strain evidence="1 2">R22 G/1</strain>
    </source>
</reference>
<evidence type="ECO:0000313" key="2">
    <source>
        <dbReference type="Proteomes" id="UP000008237"/>
    </source>
</evidence>
<dbReference type="OrthoDB" id="2219495at2759"/>
<proteinExistence type="predicted"/>
<gene>
    <name evidence="1" type="ORF">EAI_11877</name>
</gene>